<dbReference type="Pfam" id="PF00072">
    <property type="entry name" value="Response_reg"/>
    <property type="match status" value="1"/>
</dbReference>
<name>A0A1N7SR55_9BURK</name>
<evidence type="ECO:0000259" key="7">
    <source>
        <dbReference type="PROSITE" id="PS50110"/>
    </source>
</evidence>
<dbReference type="CDD" id="cd17535">
    <property type="entry name" value="REC_NarL-like"/>
    <property type="match status" value="1"/>
</dbReference>
<protein>
    <submittedName>
        <fullName evidence="8">Two component LuxR family transcriptional regulator</fullName>
    </submittedName>
</protein>
<evidence type="ECO:0000313" key="9">
    <source>
        <dbReference type="Proteomes" id="UP000195569"/>
    </source>
</evidence>
<feature type="domain" description="HTH luxR-type" evidence="6">
    <location>
        <begin position="142"/>
        <end position="207"/>
    </location>
</feature>
<dbReference type="SUPFAM" id="SSF52172">
    <property type="entry name" value="CheY-like"/>
    <property type="match status" value="1"/>
</dbReference>
<feature type="domain" description="Response regulatory" evidence="7">
    <location>
        <begin position="3"/>
        <end position="119"/>
    </location>
</feature>
<keyword evidence="3" id="KW-0238">DNA-binding</keyword>
<gene>
    <name evidence="8" type="ORF">BN2476_730019</name>
</gene>
<evidence type="ECO:0000313" key="8">
    <source>
        <dbReference type="EMBL" id="SIT49928.1"/>
    </source>
</evidence>
<evidence type="ECO:0000256" key="4">
    <source>
        <dbReference type="ARBA" id="ARBA00023163"/>
    </source>
</evidence>
<dbReference type="GO" id="GO:0000160">
    <property type="term" value="P:phosphorelay signal transduction system"/>
    <property type="evidence" value="ECO:0007669"/>
    <property type="project" value="InterPro"/>
</dbReference>
<dbReference type="EMBL" id="CYGY02000073">
    <property type="protein sequence ID" value="SIT49928.1"/>
    <property type="molecule type" value="Genomic_DNA"/>
</dbReference>
<dbReference type="GO" id="GO:0006355">
    <property type="term" value="P:regulation of DNA-templated transcription"/>
    <property type="evidence" value="ECO:0007669"/>
    <property type="project" value="InterPro"/>
</dbReference>
<keyword evidence="9" id="KW-1185">Reference proteome</keyword>
<dbReference type="Proteomes" id="UP000195569">
    <property type="component" value="Unassembled WGS sequence"/>
</dbReference>
<dbReference type="SMART" id="SM00448">
    <property type="entry name" value="REC"/>
    <property type="match status" value="1"/>
</dbReference>
<dbReference type="InterPro" id="IPR016032">
    <property type="entry name" value="Sig_transdc_resp-reg_C-effctor"/>
</dbReference>
<feature type="modified residue" description="4-aspartylphosphate" evidence="5">
    <location>
        <position position="54"/>
    </location>
</feature>
<dbReference type="PANTHER" id="PTHR43214:SF41">
    <property type="entry name" value="NITRATE_NITRITE RESPONSE REGULATOR PROTEIN NARP"/>
    <property type="match status" value="1"/>
</dbReference>
<sequence length="215" mass="23668">MIRILIAHDRALIREGIRHILLRLPDFEVAGEAADSASTIALVRTTQAHILILDASIASHTGVELIREIREIDQGIQVLALTMNGDEQYAMRAFKAGASGYLTSESASGELIGALTTIASGGIHMSVAMAGQIARNPPEPVETLPHQRLSRREFDVFRRITAGERIGEIATQLCVSTKTVSTYKARILEKMRMPHGTALVRYAMRHRLFDDSEEP</sequence>
<dbReference type="AlphaFoldDB" id="A0A1N7SR55"/>
<organism evidence="8 9">
    <name type="scientific">Paraburkholderia piptadeniae</name>
    <dbReference type="NCBI Taxonomy" id="1701573"/>
    <lineage>
        <taxon>Bacteria</taxon>
        <taxon>Pseudomonadati</taxon>
        <taxon>Pseudomonadota</taxon>
        <taxon>Betaproteobacteria</taxon>
        <taxon>Burkholderiales</taxon>
        <taxon>Burkholderiaceae</taxon>
        <taxon>Paraburkholderia</taxon>
    </lineage>
</organism>
<evidence type="ECO:0000256" key="5">
    <source>
        <dbReference type="PROSITE-ProRule" id="PRU00169"/>
    </source>
</evidence>
<dbReference type="InterPro" id="IPR058245">
    <property type="entry name" value="NreC/VraR/RcsB-like_REC"/>
</dbReference>
<keyword evidence="1 5" id="KW-0597">Phosphoprotein</keyword>
<accession>A0A1N7SR55</accession>
<keyword evidence="4" id="KW-0804">Transcription</keyword>
<evidence type="ECO:0000256" key="1">
    <source>
        <dbReference type="ARBA" id="ARBA00022553"/>
    </source>
</evidence>
<dbReference type="InterPro" id="IPR001789">
    <property type="entry name" value="Sig_transdc_resp-reg_receiver"/>
</dbReference>
<dbReference type="Gene3D" id="3.40.50.2300">
    <property type="match status" value="1"/>
</dbReference>
<dbReference type="GO" id="GO:0003677">
    <property type="term" value="F:DNA binding"/>
    <property type="evidence" value="ECO:0007669"/>
    <property type="project" value="UniProtKB-KW"/>
</dbReference>
<dbReference type="SUPFAM" id="SSF46894">
    <property type="entry name" value="C-terminal effector domain of the bipartite response regulators"/>
    <property type="match status" value="1"/>
</dbReference>
<dbReference type="PROSITE" id="PS50110">
    <property type="entry name" value="RESPONSE_REGULATORY"/>
    <property type="match status" value="1"/>
</dbReference>
<evidence type="ECO:0000256" key="3">
    <source>
        <dbReference type="ARBA" id="ARBA00023125"/>
    </source>
</evidence>
<keyword evidence="2" id="KW-0805">Transcription regulation</keyword>
<dbReference type="SMART" id="SM00421">
    <property type="entry name" value="HTH_LUXR"/>
    <property type="match status" value="1"/>
</dbReference>
<dbReference type="PANTHER" id="PTHR43214">
    <property type="entry name" value="TWO-COMPONENT RESPONSE REGULATOR"/>
    <property type="match status" value="1"/>
</dbReference>
<reference evidence="8" key="1">
    <citation type="submission" date="2016-12" db="EMBL/GenBank/DDBJ databases">
        <authorList>
            <person name="Moulin L."/>
        </authorList>
    </citation>
    <scope>NUCLEOTIDE SEQUENCE [LARGE SCALE GENOMIC DNA]</scope>
    <source>
        <strain evidence="8">STM 7183</strain>
    </source>
</reference>
<evidence type="ECO:0000256" key="2">
    <source>
        <dbReference type="ARBA" id="ARBA00023015"/>
    </source>
</evidence>
<dbReference type="PROSITE" id="PS50043">
    <property type="entry name" value="HTH_LUXR_2"/>
    <property type="match status" value="1"/>
</dbReference>
<dbReference type="PRINTS" id="PR00038">
    <property type="entry name" value="HTHLUXR"/>
</dbReference>
<dbReference type="OrthoDB" id="9816469at2"/>
<dbReference type="InterPro" id="IPR039420">
    <property type="entry name" value="WalR-like"/>
</dbReference>
<dbReference type="CDD" id="cd06170">
    <property type="entry name" value="LuxR_C_like"/>
    <property type="match status" value="1"/>
</dbReference>
<dbReference type="InterPro" id="IPR011006">
    <property type="entry name" value="CheY-like_superfamily"/>
</dbReference>
<dbReference type="InterPro" id="IPR000792">
    <property type="entry name" value="Tscrpt_reg_LuxR_C"/>
</dbReference>
<dbReference type="RefSeq" id="WP_087738700.1">
    <property type="nucleotide sequence ID" value="NZ_CYGY02000073.1"/>
</dbReference>
<evidence type="ECO:0000259" key="6">
    <source>
        <dbReference type="PROSITE" id="PS50043"/>
    </source>
</evidence>
<comment type="caution">
    <text evidence="8">The sequence shown here is derived from an EMBL/GenBank/DDBJ whole genome shotgun (WGS) entry which is preliminary data.</text>
</comment>
<dbReference type="Pfam" id="PF00196">
    <property type="entry name" value="GerE"/>
    <property type="match status" value="1"/>
</dbReference>
<proteinExistence type="predicted"/>